<reference evidence="2" key="2">
    <citation type="submission" date="2015-01" db="EMBL/GenBank/DDBJ databases">
        <title>Evolutionary Origins and Diversification of the Mycorrhizal Mutualists.</title>
        <authorList>
            <consortium name="DOE Joint Genome Institute"/>
            <consortium name="Mycorrhizal Genomics Consortium"/>
            <person name="Kohler A."/>
            <person name="Kuo A."/>
            <person name="Nagy L.G."/>
            <person name="Floudas D."/>
            <person name="Copeland A."/>
            <person name="Barry K.W."/>
            <person name="Cichocki N."/>
            <person name="Veneault-Fourrey C."/>
            <person name="LaButti K."/>
            <person name="Lindquist E.A."/>
            <person name="Lipzen A."/>
            <person name="Lundell T."/>
            <person name="Morin E."/>
            <person name="Murat C."/>
            <person name="Riley R."/>
            <person name="Ohm R."/>
            <person name="Sun H."/>
            <person name="Tunlid A."/>
            <person name="Henrissat B."/>
            <person name="Grigoriev I.V."/>
            <person name="Hibbett D.S."/>
            <person name="Martin F."/>
        </authorList>
    </citation>
    <scope>NUCLEOTIDE SEQUENCE [LARGE SCALE GENOMIC DNA]</scope>
    <source>
        <strain evidence="2">Foug A</strain>
    </source>
</reference>
<dbReference type="HOGENOM" id="CLU_1714380_0_0_1"/>
<reference evidence="1 2" key="1">
    <citation type="submission" date="2014-04" db="EMBL/GenBank/DDBJ databases">
        <authorList>
            <consortium name="DOE Joint Genome Institute"/>
            <person name="Kuo A."/>
            <person name="Kohler A."/>
            <person name="Nagy L.G."/>
            <person name="Floudas D."/>
            <person name="Copeland A."/>
            <person name="Barry K.W."/>
            <person name="Cichocki N."/>
            <person name="Veneault-Fourrey C."/>
            <person name="LaButti K."/>
            <person name="Lindquist E.A."/>
            <person name="Lipzen A."/>
            <person name="Lundell T."/>
            <person name="Morin E."/>
            <person name="Murat C."/>
            <person name="Sun H."/>
            <person name="Tunlid A."/>
            <person name="Henrissat B."/>
            <person name="Grigoriev I.V."/>
            <person name="Hibbett D.S."/>
            <person name="Martin F."/>
            <person name="Nordberg H.P."/>
            <person name="Cantor M.N."/>
            <person name="Hua S.X."/>
        </authorList>
    </citation>
    <scope>NUCLEOTIDE SEQUENCE [LARGE SCALE GENOMIC DNA]</scope>
    <source>
        <strain evidence="1 2">Foug A</strain>
    </source>
</reference>
<keyword evidence="2" id="KW-1185">Reference proteome</keyword>
<name>A0A0C3DSP6_9AGAM</name>
<dbReference type="InParanoid" id="A0A0C3DSP6"/>
<accession>A0A0C3DSP6</accession>
<evidence type="ECO:0000313" key="1">
    <source>
        <dbReference type="EMBL" id="KIM63630.1"/>
    </source>
</evidence>
<dbReference type="AlphaFoldDB" id="A0A0C3DSP6"/>
<gene>
    <name evidence="1" type="ORF">SCLCIDRAFT_732782</name>
</gene>
<sequence>MTIVSWQRPTIDSGDNAALPIWISPMLQGGRIQSFIYDKALYYRRVHFPVLWHPITCMDYNESSTLYFLPANIVRHQTHKWSVEHSRSHIKQSQMTHQLSPEKSNAVSKTLWISRGSEEVLSTTLPERNIHSNGNVRVQEVRWGSNLGSLPRV</sequence>
<protein>
    <submittedName>
        <fullName evidence="1">Uncharacterized protein</fullName>
    </submittedName>
</protein>
<dbReference type="EMBL" id="KN822033">
    <property type="protein sequence ID" value="KIM63630.1"/>
    <property type="molecule type" value="Genomic_DNA"/>
</dbReference>
<dbReference type="Proteomes" id="UP000053989">
    <property type="component" value="Unassembled WGS sequence"/>
</dbReference>
<proteinExistence type="predicted"/>
<organism evidence="1 2">
    <name type="scientific">Scleroderma citrinum Foug A</name>
    <dbReference type="NCBI Taxonomy" id="1036808"/>
    <lineage>
        <taxon>Eukaryota</taxon>
        <taxon>Fungi</taxon>
        <taxon>Dikarya</taxon>
        <taxon>Basidiomycota</taxon>
        <taxon>Agaricomycotina</taxon>
        <taxon>Agaricomycetes</taxon>
        <taxon>Agaricomycetidae</taxon>
        <taxon>Boletales</taxon>
        <taxon>Sclerodermatineae</taxon>
        <taxon>Sclerodermataceae</taxon>
        <taxon>Scleroderma</taxon>
    </lineage>
</organism>
<evidence type="ECO:0000313" key="2">
    <source>
        <dbReference type="Proteomes" id="UP000053989"/>
    </source>
</evidence>